<organism evidence="1 2">
    <name type="scientific">Aquimarina hainanensis</name>
    <dbReference type="NCBI Taxonomy" id="1578017"/>
    <lineage>
        <taxon>Bacteria</taxon>
        <taxon>Pseudomonadati</taxon>
        <taxon>Bacteroidota</taxon>
        <taxon>Flavobacteriia</taxon>
        <taxon>Flavobacteriales</taxon>
        <taxon>Flavobacteriaceae</taxon>
        <taxon>Aquimarina</taxon>
    </lineage>
</organism>
<proteinExistence type="predicted"/>
<dbReference type="EMBL" id="JBHULX010000048">
    <property type="protein sequence ID" value="MFD2593588.1"/>
    <property type="molecule type" value="Genomic_DNA"/>
</dbReference>
<protein>
    <submittedName>
        <fullName evidence="1">DUF6503 family protein</fullName>
    </submittedName>
</protein>
<reference evidence="2" key="1">
    <citation type="journal article" date="2019" name="Int. J. Syst. Evol. Microbiol.">
        <title>The Global Catalogue of Microorganisms (GCM) 10K type strain sequencing project: providing services to taxonomists for standard genome sequencing and annotation.</title>
        <authorList>
            <consortium name="The Broad Institute Genomics Platform"/>
            <consortium name="The Broad Institute Genome Sequencing Center for Infectious Disease"/>
            <person name="Wu L."/>
            <person name="Ma J."/>
        </authorList>
    </citation>
    <scope>NUCLEOTIDE SEQUENCE [LARGE SCALE GENOMIC DNA]</scope>
    <source>
        <strain evidence="2">KCTC 42423</strain>
    </source>
</reference>
<sequence>MVRFLFFSFFFVMIHVSVFSYQQTAQEIVDKAIEKAGGTVFDQSVIHFSFRGKQYRSERRKGVYQLERKVVSDTKEVHDVVSNKGLLRRVNGCAVTVADSLVTKISDGVNSVHYFAMLPYGLNAAAVNKTLAGETVLKGEPYYKIKVTFDQEGGGTDYEDEFMYWIHKERYTVDYLAYKYAVNGGGIRFREGYNPRVVSGIRFADYKNYKTEALHTDLSQLDTLFETGKLKQVSVIALEDIHVYVLKEDCC</sequence>
<dbReference type="Pfam" id="PF20113">
    <property type="entry name" value="DUF6503"/>
    <property type="match status" value="1"/>
</dbReference>
<accession>A0ABW5NH63</accession>
<dbReference type="InterPro" id="IPR045444">
    <property type="entry name" value="DUF6503"/>
</dbReference>
<gene>
    <name evidence="1" type="ORF">ACFSTE_22310</name>
</gene>
<name>A0ABW5NH63_9FLAO</name>
<comment type="caution">
    <text evidence="1">The sequence shown here is derived from an EMBL/GenBank/DDBJ whole genome shotgun (WGS) entry which is preliminary data.</text>
</comment>
<dbReference type="RefSeq" id="WP_378253958.1">
    <property type="nucleotide sequence ID" value="NZ_JBHSJV010000001.1"/>
</dbReference>
<evidence type="ECO:0000313" key="1">
    <source>
        <dbReference type="EMBL" id="MFD2593588.1"/>
    </source>
</evidence>
<dbReference type="Proteomes" id="UP001597459">
    <property type="component" value="Unassembled WGS sequence"/>
</dbReference>
<evidence type="ECO:0000313" key="2">
    <source>
        <dbReference type="Proteomes" id="UP001597459"/>
    </source>
</evidence>
<keyword evidence="2" id="KW-1185">Reference proteome</keyword>